<proteinExistence type="predicted"/>
<feature type="compositionally biased region" description="Low complexity" evidence="2">
    <location>
        <begin position="262"/>
        <end position="285"/>
    </location>
</feature>
<dbReference type="GeneID" id="90038044"/>
<dbReference type="InterPro" id="IPR037907">
    <property type="entry name" value="Vps17_PX"/>
</dbReference>
<evidence type="ECO:0000256" key="2">
    <source>
        <dbReference type="SAM" id="MobiDB-lite"/>
    </source>
</evidence>
<dbReference type="Proteomes" id="UP001498771">
    <property type="component" value="Unassembled WGS sequence"/>
</dbReference>
<dbReference type="InterPro" id="IPR053055">
    <property type="entry name" value="VPS17"/>
</dbReference>
<protein>
    <recommendedName>
        <fullName evidence="7">Vacuolar protein sorting-associated protein 17</fullName>
    </recommendedName>
</protein>
<evidence type="ECO:0000259" key="4">
    <source>
        <dbReference type="Pfam" id="PF09325"/>
    </source>
</evidence>
<dbReference type="Pfam" id="PF00787">
    <property type="entry name" value="PX"/>
    <property type="match status" value="1"/>
</dbReference>
<evidence type="ECO:0000313" key="5">
    <source>
        <dbReference type="EMBL" id="KAK7205366.1"/>
    </source>
</evidence>
<evidence type="ECO:0000256" key="1">
    <source>
        <dbReference type="SAM" id="Coils"/>
    </source>
</evidence>
<feature type="compositionally biased region" description="Polar residues" evidence="2">
    <location>
        <begin position="165"/>
        <end position="175"/>
    </location>
</feature>
<dbReference type="RefSeq" id="XP_064768399.1">
    <property type="nucleotide sequence ID" value="XM_064912532.1"/>
</dbReference>
<feature type="domain" description="Sorting nexin/Vps5-like C-terminal" evidence="4">
    <location>
        <begin position="457"/>
        <end position="647"/>
    </location>
</feature>
<feature type="compositionally biased region" description="Low complexity" evidence="2">
    <location>
        <begin position="176"/>
        <end position="233"/>
    </location>
</feature>
<feature type="region of interest" description="Disordered" evidence="2">
    <location>
        <begin position="1"/>
        <end position="41"/>
    </location>
</feature>
<dbReference type="PANTHER" id="PTHR47433">
    <property type="entry name" value="VACUOLAR PROTEIN SORTING-ASSOCIATED PROTEIN 17"/>
    <property type="match status" value="1"/>
</dbReference>
<reference evidence="5 6" key="1">
    <citation type="submission" date="2024-03" db="EMBL/GenBank/DDBJ databases">
        <title>Genome-scale model development and genomic sequencing of the oleaginous clade Lipomyces.</title>
        <authorList>
            <consortium name="Lawrence Berkeley National Laboratory"/>
            <person name="Czajka J.J."/>
            <person name="Han Y."/>
            <person name="Kim J."/>
            <person name="Mondo S.J."/>
            <person name="Hofstad B.A."/>
            <person name="Robles A."/>
            <person name="Haridas S."/>
            <person name="Riley R."/>
            <person name="LaButti K."/>
            <person name="Pangilinan J."/>
            <person name="Andreopoulos W."/>
            <person name="Lipzen A."/>
            <person name="Yan J."/>
            <person name="Wang M."/>
            <person name="Ng V."/>
            <person name="Grigoriev I.V."/>
            <person name="Spatafora J.W."/>
            <person name="Magnuson J.K."/>
            <person name="Baker S.E."/>
            <person name="Pomraning K.R."/>
        </authorList>
    </citation>
    <scope>NUCLEOTIDE SEQUENCE [LARGE SCALE GENOMIC DNA]</scope>
    <source>
        <strain evidence="5 6">Phaff 52-87</strain>
    </source>
</reference>
<dbReference type="InterPro" id="IPR001683">
    <property type="entry name" value="PX_dom"/>
</dbReference>
<comment type="caution">
    <text evidence="5">The sequence shown here is derived from an EMBL/GenBank/DDBJ whole genome shotgun (WGS) entry which is preliminary data.</text>
</comment>
<dbReference type="EMBL" id="JBBJBU010000005">
    <property type="protein sequence ID" value="KAK7205366.1"/>
    <property type="molecule type" value="Genomic_DNA"/>
</dbReference>
<dbReference type="Gene3D" id="3.30.1520.10">
    <property type="entry name" value="Phox-like domain"/>
    <property type="match status" value="1"/>
</dbReference>
<keyword evidence="1" id="KW-0175">Coiled coil</keyword>
<name>A0ABR1F6C1_9ASCO</name>
<dbReference type="SUPFAM" id="SSF64268">
    <property type="entry name" value="PX domain"/>
    <property type="match status" value="1"/>
</dbReference>
<dbReference type="InterPro" id="IPR015404">
    <property type="entry name" value="Vps5_C"/>
</dbReference>
<dbReference type="Gene3D" id="1.20.1270.60">
    <property type="entry name" value="Arfaptin homology (AH) domain/BAR domain"/>
    <property type="match status" value="1"/>
</dbReference>
<evidence type="ECO:0000313" key="6">
    <source>
        <dbReference type="Proteomes" id="UP001498771"/>
    </source>
</evidence>
<sequence length="732" mass="81648">MATAETSADSAPDLNNNIGSTTNDHPEPDTPHRPALSSGLSFLAPASETLFPDEFDAGFYDPAPAETAAAAETSNPLASTSLPASVMDAYADHDDGWGSSADPYLSKPAEIVESSYYEDEDEEDEDDNNPQAEMSEESDRANLFGSDDDIAQDSNGGQHDPASQARASTSTEIQRSSIETGVSSVSSTSQQSHQPEQKYRQQQQQQQPQPRPQQQYQRPQLPPQQQQRPSQQQNNAPRYDPQSYYKQEPTPQNQYYPPPQPAQQYPYAPQMQPPAAAGQRPMAPANARPPVMEYVLHTRVTGMERSGKKPPLIKFDAYTNLPRFRTTQFRDIRRTHGEFLKLFRHLCVANPECLVPTIPMEITSAGAGSDEDEYRIKANFQKWLDRVTSNPILMRDEEMMFFIEADFGYSPITKRKAPATGLRRKAIKQLAPPPDDCQELVAFRPIAKQFYIESEKVRDKLEKVSKVRRNLGLAEIELGHKFTNLISLEFQTGMINMWKKLGKTVMSVGDIEGMKTVAEMASLGDGLSWLCNDAYVVKETLTNRQILIRELISAQSTSRNRHATAARLRSSATINPLRVDEALNSLEEAKQVEAALTAKVNRVTNNLVREKREWFANTQEDLMGYMAEYVRRMIDAERRTLAVWESIRLDVRSADASGGLSRLGRGELPPVRRSDLVTSQGPKGDGWSGDRRTMHGGNGFLPAYEYGDDDDEEGISEVDAKNAAQMLAAATF</sequence>
<dbReference type="InterPro" id="IPR036871">
    <property type="entry name" value="PX_dom_sf"/>
</dbReference>
<feature type="region of interest" description="Disordered" evidence="2">
    <location>
        <begin position="659"/>
        <end position="694"/>
    </location>
</feature>
<accession>A0ABR1F6C1</accession>
<dbReference type="PANTHER" id="PTHR47433:SF1">
    <property type="entry name" value="VACUOLAR PROTEIN SORTING-ASSOCIATED PROTEIN 17"/>
    <property type="match status" value="1"/>
</dbReference>
<keyword evidence="6" id="KW-1185">Reference proteome</keyword>
<feature type="compositionally biased region" description="Acidic residues" evidence="2">
    <location>
        <begin position="116"/>
        <end position="128"/>
    </location>
</feature>
<evidence type="ECO:0008006" key="7">
    <source>
        <dbReference type="Google" id="ProtNLM"/>
    </source>
</evidence>
<evidence type="ECO:0000259" key="3">
    <source>
        <dbReference type="Pfam" id="PF00787"/>
    </source>
</evidence>
<organism evidence="5 6">
    <name type="scientific">Myxozyma melibiosi</name>
    <dbReference type="NCBI Taxonomy" id="54550"/>
    <lineage>
        <taxon>Eukaryota</taxon>
        <taxon>Fungi</taxon>
        <taxon>Dikarya</taxon>
        <taxon>Ascomycota</taxon>
        <taxon>Saccharomycotina</taxon>
        <taxon>Lipomycetes</taxon>
        <taxon>Lipomycetales</taxon>
        <taxon>Lipomycetaceae</taxon>
        <taxon>Myxozyma</taxon>
    </lineage>
</organism>
<feature type="coiled-coil region" evidence="1">
    <location>
        <begin position="579"/>
        <end position="606"/>
    </location>
</feature>
<dbReference type="InterPro" id="IPR027267">
    <property type="entry name" value="AH/BAR_dom_sf"/>
</dbReference>
<gene>
    <name evidence="5" type="ORF">BZA70DRAFT_277924</name>
</gene>
<feature type="domain" description="PX" evidence="3">
    <location>
        <begin position="330"/>
        <end position="405"/>
    </location>
</feature>
<feature type="compositionally biased region" description="Polar residues" evidence="2">
    <location>
        <begin position="1"/>
        <end position="23"/>
    </location>
</feature>
<dbReference type="CDD" id="cd06891">
    <property type="entry name" value="PX_Vps17p"/>
    <property type="match status" value="1"/>
</dbReference>
<feature type="region of interest" description="Disordered" evidence="2">
    <location>
        <begin position="90"/>
        <end position="285"/>
    </location>
</feature>
<dbReference type="Pfam" id="PF09325">
    <property type="entry name" value="Vps5"/>
    <property type="match status" value="1"/>
</dbReference>